<evidence type="ECO:0000313" key="6">
    <source>
        <dbReference type="Proteomes" id="UP000198345"/>
    </source>
</evidence>
<dbReference type="EMBL" id="MUGW01000008">
    <property type="protein sequence ID" value="OXA94819.1"/>
    <property type="molecule type" value="Genomic_DNA"/>
</dbReference>
<dbReference type="OrthoDB" id="9815506at2"/>
<gene>
    <name evidence="5" type="ORF">B0A66_03565</name>
</gene>
<evidence type="ECO:0000259" key="3">
    <source>
        <dbReference type="Pfam" id="PF08541"/>
    </source>
</evidence>
<keyword evidence="6" id="KW-1185">Reference proteome</keyword>
<dbReference type="Proteomes" id="UP000198345">
    <property type="component" value="Unassembled WGS sequence"/>
</dbReference>
<dbReference type="RefSeq" id="WP_089048478.1">
    <property type="nucleotide sequence ID" value="NZ_FXTV01000002.1"/>
</dbReference>
<dbReference type="GO" id="GO:0004315">
    <property type="term" value="F:3-oxoacyl-[acyl-carrier-protein] synthase activity"/>
    <property type="evidence" value="ECO:0007669"/>
    <property type="project" value="InterPro"/>
</dbReference>
<dbReference type="Pfam" id="PF08545">
    <property type="entry name" value="ACP_syn_III"/>
    <property type="match status" value="1"/>
</dbReference>
<dbReference type="AlphaFoldDB" id="A0A226HKE9"/>
<evidence type="ECO:0008006" key="7">
    <source>
        <dbReference type="Google" id="ProtNLM"/>
    </source>
</evidence>
<evidence type="ECO:0000256" key="2">
    <source>
        <dbReference type="ARBA" id="ARBA00023315"/>
    </source>
</evidence>
<dbReference type="PANTHER" id="PTHR34069">
    <property type="entry name" value="3-OXOACYL-[ACYL-CARRIER-PROTEIN] SYNTHASE 3"/>
    <property type="match status" value="1"/>
</dbReference>
<dbReference type="PANTHER" id="PTHR34069:SF2">
    <property type="entry name" value="BETA-KETOACYL-[ACYL-CARRIER-PROTEIN] SYNTHASE III"/>
    <property type="match status" value="1"/>
</dbReference>
<keyword evidence="1" id="KW-0808">Transferase</keyword>
<dbReference type="GO" id="GO:0044550">
    <property type="term" value="P:secondary metabolite biosynthetic process"/>
    <property type="evidence" value="ECO:0007669"/>
    <property type="project" value="TreeGrafter"/>
</dbReference>
<evidence type="ECO:0000313" key="5">
    <source>
        <dbReference type="EMBL" id="OXA94819.1"/>
    </source>
</evidence>
<evidence type="ECO:0000259" key="4">
    <source>
        <dbReference type="Pfam" id="PF08545"/>
    </source>
</evidence>
<dbReference type="GO" id="GO:0006633">
    <property type="term" value="P:fatty acid biosynthetic process"/>
    <property type="evidence" value="ECO:0007669"/>
    <property type="project" value="InterPro"/>
</dbReference>
<dbReference type="Pfam" id="PF08541">
    <property type="entry name" value="ACP_syn_III_C"/>
    <property type="match status" value="1"/>
</dbReference>
<sequence>MKIKSAIKSVAISIPQKYCDNNTPPFSEIPNVPKNWERLWGIKGRYMIDAALGESCSVLAKDASLKAIDKAGLAVKDIDLIIATSCTITGWSDKNPERIFPGLSDYLKTELQCSNATMTLEVNQTCISFMVALQIASDYVEAGMYKNVLVCSSETFTILADFRSSSSTLFGDGSGAVVVGQSENKGSMLAAYYKSIPMHNEIATLQWRPPLGNTNKEEIRPYFTLEENGPALMQTFVPQNVPVVALKAIERANLSLEDIDHFVFHQPSPLLLKMWAMGIGIKSDKYTNTVEKYSCLSSASTPLTLYTALKNGKISPNNTIVIAGASIGWGFGAQVWNIENINF</sequence>
<organism evidence="5 6">
    <name type="scientific">Flavobacterium hercynium</name>
    <dbReference type="NCBI Taxonomy" id="387094"/>
    <lineage>
        <taxon>Bacteria</taxon>
        <taxon>Pseudomonadati</taxon>
        <taxon>Bacteroidota</taxon>
        <taxon>Flavobacteriia</taxon>
        <taxon>Flavobacteriales</taxon>
        <taxon>Flavobacteriaceae</taxon>
        <taxon>Flavobacterium</taxon>
    </lineage>
</organism>
<dbReference type="InterPro" id="IPR013751">
    <property type="entry name" value="ACP_syn_III_N"/>
</dbReference>
<keyword evidence="2" id="KW-0012">Acyltransferase</keyword>
<dbReference type="SUPFAM" id="SSF53901">
    <property type="entry name" value="Thiolase-like"/>
    <property type="match status" value="1"/>
</dbReference>
<protein>
    <recommendedName>
        <fullName evidence="7">3-oxoacyl-ACP synthase</fullName>
    </recommendedName>
</protein>
<feature type="domain" description="Beta-ketoacyl-[acyl-carrier-protein] synthase III C-terminal" evidence="3">
    <location>
        <begin position="250"/>
        <end position="337"/>
    </location>
</feature>
<dbReference type="Gene3D" id="3.40.47.10">
    <property type="match status" value="2"/>
</dbReference>
<evidence type="ECO:0000256" key="1">
    <source>
        <dbReference type="ARBA" id="ARBA00022679"/>
    </source>
</evidence>
<reference evidence="5 6" key="1">
    <citation type="submission" date="2016-11" db="EMBL/GenBank/DDBJ databases">
        <title>Whole genomes of Flavobacteriaceae.</title>
        <authorList>
            <person name="Stine C."/>
            <person name="Li C."/>
            <person name="Tadesse D."/>
        </authorList>
    </citation>
    <scope>NUCLEOTIDE SEQUENCE [LARGE SCALE GENOMIC DNA]</scope>
    <source>
        <strain evidence="5 6">DSM 18292</strain>
    </source>
</reference>
<dbReference type="InterPro" id="IPR013747">
    <property type="entry name" value="ACP_syn_III_C"/>
</dbReference>
<proteinExistence type="predicted"/>
<name>A0A226HKE9_9FLAO</name>
<feature type="domain" description="Beta-ketoacyl-[acyl-carrier-protein] synthase III N-terminal" evidence="4">
    <location>
        <begin position="121"/>
        <end position="191"/>
    </location>
</feature>
<accession>A0A226HKE9</accession>
<dbReference type="InterPro" id="IPR016039">
    <property type="entry name" value="Thiolase-like"/>
</dbReference>
<comment type="caution">
    <text evidence="5">The sequence shown here is derived from an EMBL/GenBank/DDBJ whole genome shotgun (WGS) entry which is preliminary data.</text>
</comment>